<dbReference type="AlphaFoldDB" id="A0A6H0XQS3"/>
<name>A0A6H0XQS3_9PEZI</name>
<keyword evidence="10" id="KW-1185">Reference proteome</keyword>
<dbReference type="Pfam" id="PF07690">
    <property type="entry name" value="MFS_1"/>
    <property type="match status" value="1"/>
</dbReference>
<evidence type="ECO:0000256" key="7">
    <source>
        <dbReference type="SAM" id="Phobius"/>
    </source>
</evidence>
<evidence type="ECO:0000313" key="9">
    <source>
        <dbReference type="EMBL" id="QIW97000.1"/>
    </source>
</evidence>
<evidence type="ECO:0000313" key="10">
    <source>
        <dbReference type="Proteomes" id="UP000503462"/>
    </source>
</evidence>
<feature type="transmembrane region" description="Helical" evidence="7">
    <location>
        <begin position="292"/>
        <end position="313"/>
    </location>
</feature>
<dbReference type="GO" id="GO:0005886">
    <property type="term" value="C:plasma membrane"/>
    <property type="evidence" value="ECO:0007669"/>
    <property type="project" value="TreeGrafter"/>
</dbReference>
<reference evidence="9 10" key="1">
    <citation type="journal article" date="2016" name="Sci. Rep.">
        <title>Peltaster fructicola genome reveals evolution from an invasive phytopathogen to an ectophytic parasite.</title>
        <authorList>
            <person name="Xu C."/>
            <person name="Chen H."/>
            <person name="Gleason M.L."/>
            <person name="Xu J.R."/>
            <person name="Liu H."/>
            <person name="Zhang R."/>
            <person name="Sun G."/>
        </authorList>
    </citation>
    <scope>NUCLEOTIDE SEQUENCE [LARGE SCALE GENOMIC DNA]</scope>
    <source>
        <strain evidence="9 10">LNHT1506</strain>
    </source>
</reference>
<dbReference type="Gene3D" id="1.20.1250.20">
    <property type="entry name" value="MFS general substrate transporter like domains"/>
    <property type="match status" value="1"/>
</dbReference>
<dbReference type="Proteomes" id="UP000503462">
    <property type="component" value="Chromosome 2"/>
</dbReference>
<keyword evidence="3 7" id="KW-0812">Transmembrane</keyword>
<feature type="compositionally biased region" description="Basic and acidic residues" evidence="6">
    <location>
        <begin position="70"/>
        <end position="85"/>
    </location>
</feature>
<dbReference type="GO" id="GO:0022857">
    <property type="term" value="F:transmembrane transporter activity"/>
    <property type="evidence" value="ECO:0007669"/>
    <property type="project" value="InterPro"/>
</dbReference>
<dbReference type="CDD" id="cd17323">
    <property type="entry name" value="MFS_Tpo1_MDR_like"/>
    <property type="match status" value="1"/>
</dbReference>
<dbReference type="InterPro" id="IPR036259">
    <property type="entry name" value="MFS_trans_sf"/>
</dbReference>
<accession>A0A6H0XQS3</accession>
<evidence type="ECO:0000256" key="2">
    <source>
        <dbReference type="ARBA" id="ARBA00022448"/>
    </source>
</evidence>
<dbReference type="InterPro" id="IPR011701">
    <property type="entry name" value="MFS"/>
</dbReference>
<feature type="transmembrane region" description="Helical" evidence="7">
    <location>
        <begin position="602"/>
        <end position="624"/>
    </location>
</feature>
<feature type="region of interest" description="Disordered" evidence="6">
    <location>
        <begin position="1"/>
        <end position="102"/>
    </location>
</feature>
<comment type="subcellular location">
    <subcellularLocation>
        <location evidence="1">Membrane</location>
        <topology evidence="1">Multi-pass membrane protein</topology>
    </subcellularLocation>
</comment>
<feature type="region of interest" description="Disordered" evidence="6">
    <location>
        <begin position="135"/>
        <end position="168"/>
    </location>
</feature>
<feature type="compositionally biased region" description="Low complexity" evidence="6">
    <location>
        <begin position="88"/>
        <end position="102"/>
    </location>
</feature>
<dbReference type="PROSITE" id="PS50850">
    <property type="entry name" value="MFS"/>
    <property type="match status" value="1"/>
</dbReference>
<feature type="domain" description="Major facilitator superfamily (MFS) profile" evidence="8">
    <location>
        <begin position="197"/>
        <end position="626"/>
    </location>
</feature>
<gene>
    <name evidence="9" type="ORF">AMS68_002518</name>
</gene>
<dbReference type="FunFam" id="1.20.1250.20:FF:000011">
    <property type="entry name" value="MFS multidrug transporter, putative"/>
    <property type="match status" value="1"/>
</dbReference>
<feature type="transmembrane region" description="Helical" evidence="7">
    <location>
        <begin position="429"/>
        <end position="454"/>
    </location>
</feature>
<evidence type="ECO:0000256" key="4">
    <source>
        <dbReference type="ARBA" id="ARBA00022989"/>
    </source>
</evidence>
<keyword evidence="5 7" id="KW-0472">Membrane</keyword>
<feature type="transmembrane region" description="Helical" evidence="7">
    <location>
        <begin position="261"/>
        <end position="280"/>
    </location>
</feature>
<proteinExistence type="predicted"/>
<feature type="transmembrane region" description="Helical" evidence="7">
    <location>
        <begin position="320"/>
        <end position="343"/>
    </location>
</feature>
<protein>
    <recommendedName>
        <fullName evidence="8">Major facilitator superfamily (MFS) profile domain-containing protein</fullName>
    </recommendedName>
</protein>
<feature type="transmembrane region" description="Helical" evidence="7">
    <location>
        <begin position="195"/>
        <end position="215"/>
    </location>
</feature>
<feature type="transmembrane region" description="Helical" evidence="7">
    <location>
        <begin position="508"/>
        <end position="527"/>
    </location>
</feature>
<evidence type="ECO:0000256" key="5">
    <source>
        <dbReference type="ARBA" id="ARBA00023136"/>
    </source>
</evidence>
<organism evidence="9 10">
    <name type="scientific">Peltaster fructicola</name>
    <dbReference type="NCBI Taxonomy" id="286661"/>
    <lineage>
        <taxon>Eukaryota</taxon>
        <taxon>Fungi</taxon>
        <taxon>Dikarya</taxon>
        <taxon>Ascomycota</taxon>
        <taxon>Pezizomycotina</taxon>
        <taxon>Dothideomycetes</taxon>
        <taxon>Dothideomycetes incertae sedis</taxon>
        <taxon>Peltaster</taxon>
    </lineage>
</organism>
<feature type="compositionally biased region" description="Basic and acidic residues" evidence="6">
    <location>
        <begin position="13"/>
        <end position="62"/>
    </location>
</feature>
<keyword evidence="4 7" id="KW-1133">Transmembrane helix</keyword>
<evidence type="ECO:0000259" key="8">
    <source>
        <dbReference type="PROSITE" id="PS50850"/>
    </source>
</evidence>
<dbReference type="PANTHER" id="PTHR23502">
    <property type="entry name" value="MAJOR FACILITATOR SUPERFAMILY"/>
    <property type="match status" value="1"/>
</dbReference>
<feature type="transmembrane region" description="Helical" evidence="7">
    <location>
        <begin position="235"/>
        <end position="254"/>
    </location>
</feature>
<dbReference type="SUPFAM" id="SSF103473">
    <property type="entry name" value="MFS general substrate transporter"/>
    <property type="match status" value="1"/>
</dbReference>
<feature type="compositionally biased region" description="Basic and acidic residues" evidence="6">
    <location>
        <begin position="641"/>
        <end position="668"/>
    </location>
</feature>
<evidence type="ECO:0000256" key="3">
    <source>
        <dbReference type="ARBA" id="ARBA00022692"/>
    </source>
</evidence>
<feature type="transmembrane region" description="Helical" evidence="7">
    <location>
        <begin position="533"/>
        <end position="558"/>
    </location>
</feature>
<sequence length="668" mass="74792">MAPLNVEDQEIIDAERDASPERWADWRRREADERHNAHMKEEEEEQHNAHLKEEVEEYHQREEEEQQNTRLHEELDGHLARHNDNRGSVSSVSSYTTRSTRRPSAFLRTTSTQVERDVFAYLERHPTAIQRMQEHRLQHSETVGTTRSRAKRELPDFGGGKPYPPPLPDREEYVTEFNGYDDPEHPQNWPFKTKLIISSILILSSITATLASSIFSPTAMLIERDFNVGQEVTVLGTSLFVLGYALGPCVWAPLSELYGRRVPTILAAFMFGVFEIGVSTAKDIQTVMICRFFSGFAGSAALTMCPSVFADIYSNKVRGVAIALFSATVFNGPLLGPMLGGFISKDQSLGWRWTQYIPAIMAFSSAALALFFQRESYGPVILVNKAAELRRLTKNWGIHAKQDEVEVDFNELITKNIGRPFRILFTETIVLLITIYMSFLYGILYLSLTAYSIVFGQVHGFSLGVAGLPFMGLVVGVSIGLGVILITNKSYVKKLDANNNVPVPEWRLAPAMLGGISFAIGLFWFGWTGYTNTIPWIVPTLAGIPLGLGIYLCFISLLNYILDAYLMFAASAVAANTIMRSLFGAVFPLFATYMFDGLGVQWAMTLLGCVAALLTPMPFIFYHFGKRIRATSKFAPAPDVEQDKQRDEESRGASDGSTEKKEDEKKDE</sequence>
<feature type="transmembrane region" description="Helical" evidence="7">
    <location>
        <begin position="466"/>
        <end position="487"/>
    </location>
</feature>
<feature type="transmembrane region" description="Helical" evidence="7">
    <location>
        <begin position="355"/>
        <end position="372"/>
    </location>
</feature>
<dbReference type="OrthoDB" id="9986881at2759"/>
<dbReference type="InterPro" id="IPR020846">
    <property type="entry name" value="MFS_dom"/>
</dbReference>
<evidence type="ECO:0000256" key="6">
    <source>
        <dbReference type="SAM" id="MobiDB-lite"/>
    </source>
</evidence>
<keyword evidence="2" id="KW-0813">Transport</keyword>
<feature type="region of interest" description="Disordered" evidence="6">
    <location>
        <begin position="635"/>
        <end position="668"/>
    </location>
</feature>
<dbReference type="EMBL" id="CP051140">
    <property type="protein sequence ID" value="QIW97000.1"/>
    <property type="molecule type" value="Genomic_DNA"/>
</dbReference>
<feature type="transmembrane region" description="Helical" evidence="7">
    <location>
        <begin position="565"/>
        <end position="590"/>
    </location>
</feature>
<dbReference type="PANTHER" id="PTHR23502:SF31">
    <property type="entry name" value="POLYAMINE TRANSPORTER 1"/>
    <property type="match status" value="1"/>
</dbReference>
<evidence type="ECO:0000256" key="1">
    <source>
        <dbReference type="ARBA" id="ARBA00004141"/>
    </source>
</evidence>